<dbReference type="Gene3D" id="2.115.10.20">
    <property type="entry name" value="Glycosyl hydrolase domain, family 43"/>
    <property type="match status" value="1"/>
</dbReference>
<evidence type="ECO:0000256" key="2">
    <source>
        <dbReference type="ARBA" id="ARBA00022801"/>
    </source>
</evidence>
<dbReference type="STRING" id="554065.E1ZHN2"/>
<dbReference type="RefSeq" id="XP_005846735.1">
    <property type="nucleotide sequence ID" value="XM_005846673.1"/>
</dbReference>
<dbReference type="eggNOG" id="ENOG502QW2A">
    <property type="taxonomic scope" value="Eukaryota"/>
</dbReference>
<dbReference type="OMA" id="RRRYILM"/>
<dbReference type="FunCoup" id="E1ZHN2">
    <property type="interactions" value="124"/>
</dbReference>
<sequence length="383" mass="42729">MAMLLLWLLVLPVLAQSSSVEDTVISLQGTGLPLDEDGKEVHAHGGQLLQEGSTFYWVGTSQKVLPAWTSTHINIYSSTDLQNWQFRNVIFRWQQIVGFPRRLPYGHLWQPPPPYRIERPKILHHVRRRRYILMFHLDTPGFEVPAVGVAISPNITGPYRWLHHFFPDNNTSYDMTVWQEPGTGQAYLVRSCPVMTIAVSRLRPDWLATAGSICSRTGLGAEGPAVFRHSGRHYIFASHLTGWAPNPPILHESTAGGMCSTFWRLLPAPAHGPLAGTTYDSQSTHIFTYTFQDGAEVLVWMGDRWNEQGRGSVGGASYVWLPLLPRVGAPGFELVYAENWSLRQYKGAVWDVAAQAVRFAADVEDSPRFATEPGRGVDGVAVS</sequence>
<proteinExistence type="inferred from homology"/>
<dbReference type="InterPro" id="IPR006710">
    <property type="entry name" value="Glyco_hydro_43"/>
</dbReference>
<dbReference type="KEGG" id="cvr:CHLNCDRAFT_59702"/>
<evidence type="ECO:0000256" key="3">
    <source>
        <dbReference type="ARBA" id="ARBA00023295"/>
    </source>
</evidence>
<name>E1ZHN2_CHLVA</name>
<evidence type="ECO:0000256" key="4">
    <source>
        <dbReference type="RuleBase" id="RU361187"/>
    </source>
</evidence>
<dbReference type="GO" id="GO:0005975">
    <property type="term" value="P:carbohydrate metabolic process"/>
    <property type="evidence" value="ECO:0007669"/>
    <property type="project" value="InterPro"/>
</dbReference>
<evidence type="ECO:0000256" key="1">
    <source>
        <dbReference type="ARBA" id="ARBA00009865"/>
    </source>
</evidence>
<keyword evidence="7" id="KW-1185">Reference proteome</keyword>
<reference evidence="6 7" key="1">
    <citation type="journal article" date="2010" name="Plant Cell">
        <title>The Chlorella variabilis NC64A genome reveals adaptation to photosymbiosis, coevolution with viruses, and cryptic sex.</title>
        <authorList>
            <person name="Blanc G."/>
            <person name="Duncan G."/>
            <person name="Agarkova I."/>
            <person name="Borodovsky M."/>
            <person name="Gurnon J."/>
            <person name="Kuo A."/>
            <person name="Lindquist E."/>
            <person name="Lucas S."/>
            <person name="Pangilinan J."/>
            <person name="Polle J."/>
            <person name="Salamov A."/>
            <person name="Terry A."/>
            <person name="Yamada T."/>
            <person name="Dunigan D.D."/>
            <person name="Grigoriev I.V."/>
            <person name="Claverie J.M."/>
            <person name="Van Etten J.L."/>
        </authorList>
    </citation>
    <scope>NUCLEOTIDE SEQUENCE [LARGE SCALE GENOMIC DNA]</scope>
    <source>
        <strain evidence="6 7">NC64A</strain>
    </source>
</reference>
<dbReference type="GO" id="GO:0004553">
    <property type="term" value="F:hydrolase activity, hydrolyzing O-glycosyl compounds"/>
    <property type="evidence" value="ECO:0007669"/>
    <property type="project" value="InterPro"/>
</dbReference>
<protein>
    <recommendedName>
        <fullName evidence="8">Glycosyl hydrolase family 43</fullName>
    </recommendedName>
</protein>
<feature type="signal peptide" evidence="5">
    <location>
        <begin position="1"/>
        <end position="17"/>
    </location>
</feature>
<dbReference type="InterPro" id="IPR023296">
    <property type="entry name" value="Glyco_hydro_beta-prop_sf"/>
</dbReference>
<dbReference type="GeneID" id="17353976"/>
<dbReference type="PANTHER" id="PTHR22925">
    <property type="entry name" value="GLYCOSYL HYDROLASE 43 FAMILY MEMBER"/>
    <property type="match status" value="1"/>
</dbReference>
<dbReference type="InParanoid" id="E1ZHN2"/>
<keyword evidence="3 4" id="KW-0326">Glycosidase</keyword>
<dbReference type="AlphaFoldDB" id="E1ZHN2"/>
<dbReference type="OrthoDB" id="506981at2759"/>
<evidence type="ECO:0000256" key="5">
    <source>
        <dbReference type="SAM" id="SignalP"/>
    </source>
</evidence>
<dbReference type="Pfam" id="PF04616">
    <property type="entry name" value="Glyco_hydro_43"/>
    <property type="match status" value="1"/>
</dbReference>
<keyword evidence="5" id="KW-0732">Signal</keyword>
<dbReference type="EMBL" id="GL433847">
    <property type="protein sequence ID" value="EFN54633.1"/>
    <property type="molecule type" value="Genomic_DNA"/>
</dbReference>
<organism evidence="7">
    <name type="scientific">Chlorella variabilis</name>
    <name type="common">Green alga</name>
    <dbReference type="NCBI Taxonomy" id="554065"/>
    <lineage>
        <taxon>Eukaryota</taxon>
        <taxon>Viridiplantae</taxon>
        <taxon>Chlorophyta</taxon>
        <taxon>core chlorophytes</taxon>
        <taxon>Trebouxiophyceae</taxon>
        <taxon>Chlorellales</taxon>
        <taxon>Chlorellaceae</taxon>
        <taxon>Chlorella clade</taxon>
        <taxon>Chlorella</taxon>
    </lineage>
</organism>
<accession>E1ZHN2</accession>
<evidence type="ECO:0000313" key="6">
    <source>
        <dbReference type="EMBL" id="EFN54633.1"/>
    </source>
</evidence>
<keyword evidence="2 4" id="KW-0378">Hydrolase</keyword>
<dbReference type="SUPFAM" id="SSF75005">
    <property type="entry name" value="Arabinanase/levansucrase/invertase"/>
    <property type="match status" value="1"/>
</dbReference>
<dbReference type="PANTHER" id="PTHR22925:SF3">
    <property type="entry name" value="GLYCOSYL HYDROLASE FAMILY PROTEIN 43"/>
    <property type="match status" value="1"/>
</dbReference>
<dbReference type="CDD" id="cd08985">
    <property type="entry name" value="GH43_CtGH43-like"/>
    <property type="match status" value="1"/>
</dbReference>
<feature type="chain" id="PRO_5003156215" description="Glycosyl hydrolase family 43" evidence="5">
    <location>
        <begin position="18"/>
        <end position="383"/>
    </location>
</feature>
<gene>
    <name evidence="6" type="ORF">CHLNCDRAFT_59702</name>
</gene>
<dbReference type="Proteomes" id="UP000008141">
    <property type="component" value="Unassembled WGS sequence"/>
</dbReference>
<comment type="similarity">
    <text evidence="1 4">Belongs to the glycosyl hydrolase 43 family.</text>
</comment>
<evidence type="ECO:0000313" key="7">
    <source>
        <dbReference type="Proteomes" id="UP000008141"/>
    </source>
</evidence>
<evidence type="ECO:0008006" key="8">
    <source>
        <dbReference type="Google" id="ProtNLM"/>
    </source>
</evidence>